<dbReference type="RefSeq" id="WP_146848297.1">
    <property type="nucleotide sequence ID" value="NZ_BKAG01000001.1"/>
</dbReference>
<protein>
    <recommendedName>
        <fullName evidence="2">Lipid/polyisoprenoid-binding YceI-like domain-containing protein</fullName>
    </recommendedName>
</protein>
<dbReference type="SUPFAM" id="SSF101874">
    <property type="entry name" value="YceI-like"/>
    <property type="match status" value="1"/>
</dbReference>
<dbReference type="InterPro" id="IPR036761">
    <property type="entry name" value="TTHA0802/YceI-like_sf"/>
</dbReference>
<dbReference type="InterPro" id="IPR007372">
    <property type="entry name" value="Lipid/polyisoprenoid-bd_YceI"/>
</dbReference>
<accession>A0A512M281</accession>
<proteinExistence type="predicted"/>
<keyword evidence="4" id="KW-1185">Reference proteome</keyword>
<feature type="domain" description="Lipid/polyisoprenoid-binding YceI-like" evidence="2">
    <location>
        <begin position="32"/>
        <end position="186"/>
    </location>
</feature>
<dbReference type="AlphaFoldDB" id="A0A512M281"/>
<feature type="signal peptide" evidence="1">
    <location>
        <begin position="1"/>
        <end position="20"/>
    </location>
</feature>
<sequence length="190" mass="20501">MKTAPLLLILALLGRAEVRADTTQDWAGAADITFSGTSTLHNWAGKVTAKPFTTSVTLTDSGQLKKVKAEVTVEAAGMDTAEPKRDENMRKAMKATDYPLIRAAIDASAESITSDPRTPAFLPMTLTLLGKSQKITGVISHFQKQKDKVTFDLDFPVSMKTSGISVPSVLLFIRVGDEVKIHATVTLKEP</sequence>
<evidence type="ECO:0000313" key="4">
    <source>
        <dbReference type="Proteomes" id="UP000321577"/>
    </source>
</evidence>
<dbReference type="EMBL" id="BKAG01000001">
    <property type="protein sequence ID" value="GEP40808.1"/>
    <property type="molecule type" value="Genomic_DNA"/>
</dbReference>
<reference evidence="3 4" key="1">
    <citation type="submission" date="2019-07" db="EMBL/GenBank/DDBJ databases">
        <title>Whole genome shotgun sequence of Brevifollis gellanilyticus NBRC 108608.</title>
        <authorList>
            <person name="Hosoyama A."/>
            <person name="Uohara A."/>
            <person name="Ohji S."/>
            <person name="Ichikawa N."/>
        </authorList>
    </citation>
    <scope>NUCLEOTIDE SEQUENCE [LARGE SCALE GENOMIC DNA]</scope>
    <source>
        <strain evidence="3 4">NBRC 108608</strain>
    </source>
</reference>
<feature type="chain" id="PRO_5022006941" description="Lipid/polyisoprenoid-binding YceI-like domain-containing protein" evidence="1">
    <location>
        <begin position="21"/>
        <end position="190"/>
    </location>
</feature>
<name>A0A512M281_9BACT</name>
<evidence type="ECO:0000256" key="1">
    <source>
        <dbReference type="SAM" id="SignalP"/>
    </source>
</evidence>
<keyword evidence="1" id="KW-0732">Signal</keyword>
<evidence type="ECO:0000259" key="2">
    <source>
        <dbReference type="Pfam" id="PF04264"/>
    </source>
</evidence>
<dbReference type="Pfam" id="PF04264">
    <property type="entry name" value="YceI"/>
    <property type="match status" value="1"/>
</dbReference>
<evidence type="ECO:0000313" key="3">
    <source>
        <dbReference type="EMBL" id="GEP40808.1"/>
    </source>
</evidence>
<organism evidence="3 4">
    <name type="scientific">Brevifollis gellanilyticus</name>
    <dbReference type="NCBI Taxonomy" id="748831"/>
    <lineage>
        <taxon>Bacteria</taxon>
        <taxon>Pseudomonadati</taxon>
        <taxon>Verrucomicrobiota</taxon>
        <taxon>Verrucomicrobiia</taxon>
        <taxon>Verrucomicrobiales</taxon>
        <taxon>Verrucomicrobiaceae</taxon>
    </lineage>
</organism>
<dbReference type="Gene3D" id="2.40.128.110">
    <property type="entry name" value="Lipid/polyisoprenoid-binding, YceI-like"/>
    <property type="match status" value="1"/>
</dbReference>
<dbReference type="OrthoDB" id="194287at2"/>
<comment type="caution">
    <text evidence="3">The sequence shown here is derived from an EMBL/GenBank/DDBJ whole genome shotgun (WGS) entry which is preliminary data.</text>
</comment>
<gene>
    <name evidence="3" type="ORF">BGE01nite_00990</name>
</gene>
<dbReference type="Proteomes" id="UP000321577">
    <property type="component" value="Unassembled WGS sequence"/>
</dbReference>